<dbReference type="AlphaFoldDB" id="A0A1W2B2E5"/>
<proteinExistence type="predicted"/>
<dbReference type="PANTHER" id="PTHR43649">
    <property type="entry name" value="ARABINOSE-BINDING PROTEIN-RELATED"/>
    <property type="match status" value="1"/>
</dbReference>
<accession>A0A1W2B2E5</accession>
<organism evidence="2 3">
    <name type="scientific">Kibdelosporangium aridum</name>
    <dbReference type="NCBI Taxonomy" id="2030"/>
    <lineage>
        <taxon>Bacteria</taxon>
        <taxon>Bacillati</taxon>
        <taxon>Actinomycetota</taxon>
        <taxon>Actinomycetes</taxon>
        <taxon>Pseudonocardiales</taxon>
        <taxon>Pseudonocardiaceae</taxon>
        <taxon>Kibdelosporangium</taxon>
    </lineage>
</organism>
<feature type="signal peptide" evidence="1">
    <location>
        <begin position="1"/>
        <end position="16"/>
    </location>
</feature>
<protein>
    <submittedName>
        <fullName evidence="2">Multiple sugar transport system substrate-binding protein</fullName>
    </submittedName>
</protein>
<keyword evidence="2" id="KW-0813">Transport</keyword>
<dbReference type="Pfam" id="PF01547">
    <property type="entry name" value="SBP_bac_1"/>
    <property type="match status" value="1"/>
</dbReference>
<reference evidence="2 3" key="1">
    <citation type="submission" date="2017-04" db="EMBL/GenBank/DDBJ databases">
        <authorList>
            <person name="Afonso C.L."/>
            <person name="Miller P.J."/>
            <person name="Scott M.A."/>
            <person name="Spackman E."/>
            <person name="Goraichik I."/>
            <person name="Dimitrov K.M."/>
            <person name="Suarez D.L."/>
            <person name="Swayne D.E."/>
        </authorList>
    </citation>
    <scope>NUCLEOTIDE SEQUENCE [LARGE SCALE GENOMIC DNA]</scope>
    <source>
        <strain evidence="2 3">DSM 43828</strain>
    </source>
</reference>
<evidence type="ECO:0000313" key="2">
    <source>
        <dbReference type="EMBL" id="SMC66901.1"/>
    </source>
</evidence>
<dbReference type="InterPro" id="IPR006059">
    <property type="entry name" value="SBP"/>
</dbReference>
<feature type="chain" id="PRO_5039407612" evidence="1">
    <location>
        <begin position="17"/>
        <end position="443"/>
    </location>
</feature>
<sequence>MRVGKVGILAAVAVLAAGCAGLGASSDDAPNVLTTMGFGLPDEHATARVEVFRRQYPGIDLRITEGAFDEQQFLSAVASGEPPDLVYADRIKLGGFAARGAVQPIDDCLRRHHVDLSVFRPAALRQVTVDGQTYGLPDFATAKLLIINNPAVRAAGIDPARMSATDWPLLAEQARSLTALTDGRLRRIGFDPKLPDFVPLWAKANGIELISPDGRRANLDDPKVAEALRFTTDLVKAQAPWATFKALKDSFDEFGAGNQYAKDQLAAMPMESFYINTLATNSPGVDVTVKPFTDRAGNAFTELGGQAWAIPKGAAHPEHACDFLVTMTAKDTWVTAAKARRAGLAAKGRPYGGTFTANREADAEIFATVYRPEGNRIIEQGVPVVLSLQEKAFALAPSPAAPDLVRAWRSAAVRVLTGEQTVDAALADAQREADLALRRVIGR</sequence>
<dbReference type="PROSITE" id="PS51257">
    <property type="entry name" value="PROKAR_LIPOPROTEIN"/>
    <property type="match status" value="1"/>
</dbReference>
<evidence type="ECO:0000256" key="1">
    <source>
        <dbReference type="SAM" id="SignalP"/>
    </source>
</evidence>
<dbReference type="Proteomes" id="UP000192674">
    <property type="component" value="Unassembled WGS sequence"/>
</dbReference>
<dbReference type="Gene3D" id="3.40.190.10">
    <property type="entry name" value="Periplasmic binding protein-like II"/>
    <property type="match status" value="1"/>
</dbReference>
<dbReference type="EMBL" id="FWXV01000001">
    <property type="protein sequence ID" value="SMC66901.1"/>
    <property type="molecule type" value="Genomic_DNA"/>
</dbReference>
<gene>
    <name evidence="2" type="ORF">SAMN05661093_01363</name>
</gene>
<keyword evidence="1" id="KW-0732">Signal</keyword>
<keyword evidence="2" id="KW-0762">Sugar transport</keyword>
<evidence type="ECO:0000313" key="3">
    <source>
        <dbReference type="Proteomes" id="UP000192674"/>
    </source>
</evidence>
<name>A0A1W2B2E5_KIBAR</name>
<dbReference type="PANTHER" id="PTHR43649:SF30">
    <property type="entry name" value="ABC TRANSPORTER SUBSTRATE-BINDING PROTEIN"/>
    <property type="match status" value="1"/>
</dbReference>
<keyword evidence="3" id="KW-1185">Reference proteome</keyword>
<dbReference type="RefSeq" id="WP_235038457.1">
    <property type="nucleotide sequence ID" value="NZ_FWXV01000001.1"/>
</dbReference>
<dbReference type="SUPFAM" id="SSF53850">
    <property type="entry name" value="Periplasmic binding protein-like II"/>
    <property type="match status" value="1"/>
</dbReference>
<dbReference type="InterPro" id="IPR050490">
    <property type="entry name" value="Bact_solute-bd_prot1"/>
</dbReference>